<dbReference type="Pfam" id="PF01648">
    <property type="entry name" value="ACPS"/>
    <property type="match status" value="1"/>
</dbReference>
<evidence type="ECO:0000313" key="5">
    <source>
        <dbReference type="EMBL" id="SDQ61267.1"/>
    </source>
</evidence>
<evidence type="ECO:0000256" key="1">
    <source>
        <dbReference type="ARBA" id="ARBA00010990"/>
    </source>
</evidence>
<proteinExistence type="inferred from homology"/>
<reference evidence="5 6" key="1">
    <citation type="submission" date="2016-10" db="EMBL/GenBank/DDBJ databases">
        <authorList>
            <person name="Varghese N."/>
            <person name="Submissions S."/>
        </authorList>
    </citation>
    <scope>NUCLEOTIDE SEQUENCE [LARGE SCALE GENOMIC DNA]</scope>
    <source>
        <strain evidence="5 6">Nl1</strain>
    </source>
</reference>
<name>A0ABY0TCB7_9PROT</name>
<sequence>MPPSYPMSPMQRLPLPETVPSGVEVWLLKMNLQTPVSDSDLVLLSEDELAYASRFRRHEDQVRSVTTRAALRRILGSRLELPPDTLRFIANHHGKPFLQDDAGIEFNVSHAGYFALIALSTGGQVGVDIESRDHEIDVKSLGAYVFSPLERKSGLKTDEDFIKHWVAKESVLKALGEGISEHLQAISILPGEGECYRIEHERPEWSGIKAWSIKAPDGYAAALAVKNDAAFSALKTFQS</sequence>
<keyword evidence="6" id="KW-1185">Reference proteome</keyword>
<dbReference type="InterPro" id="IPR008278">
    <property type="entry name" value="4-PPantetheinyl_Trfase_dom"/>
</dbReference>
<dbReference type="Pfam" id="PF22624">
    <property type="entry name" value="AASDHPPT_N"/>
    <property type="match status" value="1"/>
</dbReference>
<feature type="domain" description="4'-phosphopantetheinyl transferase N-terminal" evidence="4">
    <location>
        <begin position="43"/>
        <end position="118"/>
    </location>
</feature>
<gene>
    <name evidence="5" type="ORF">SAMN05216402_1547</name>
</gene>
<dbReference type="EMBL" id="FNKY01000001">
    <property type="protein sequence ID" value="SDQ61267.1"/>
    <property type="molecule type" value="Genomic_DNA"/>
</dbReference>
<comment type="similarity">
    <text evidence="1">Belongs to the P-Pant transferase superfamily. Gsp/Sfp/HetI/AcpT family.</text>
</comment>
<dbReference type="PANTHER" id="PTHR12215">
    <property type="entry name" value="PHOSPHOPANTETHEINE TRANSFERASE"/>
    <property type="match status" value="1"/>
</dbReference>
<evidence type="ECO:0000259" key="4">
    <source>
        <dbReference type="Pfam" id="PF22624"/>
    </source>
</evidence>
<dbReference type="SUPFAM" id="SSF56214">
    <property type="entry name" value="4'-phosphopantetheinyl transferase"/>
    <property type="match status" value="2"/>
</dbReference>
<accession>A0ABY0TCB7</accession>
<feature type="domain" description="4'-phosphopantetheinyl transferase" evidence="3">
    <location>
        <begin position="124"/>
        <end position="223"/>
    </location>
</feature>
<evidence type="ECO:0000259" key="3">
    <source>
        <dbReference type="Pfam" id="PF01648"/>
    </source>
</evidence>
<dbReference type="InterPro" id="IPR050559">
    <property type="entry name" value="P-Pant_transferase_sf"/>
</dbReference>
<dbReference type="PANTHER" id="PTHR12215:SF10">
    <property type="entry name" value="L-AMINOADIPATE-SEMIALDEHYDE DEHYDROGENASE-PHOSPHOPANTETHEINYL TRANSFERASE"/>
    <property type="match status" value="1"/>
</dbReference>
<dbReference type="Proteomes" id="UP000183471">
    <property type="component" value="Unassembled WGS sequence"/>
</dbReference>
<dbReference type="GO" id="GO:0016740">
    <property type="term" value="F:transferase activity"/>
    <property type="evidence" value="ECO:0007669"/>
    <property type="project" value="UniProtKB-KW"/>
</dbReference>
<dbReference type="Gene3D" id="3.90.470.20">
    <property type="entry name" value="4'-phosphopantetheinyl transferase domain"/>
    <property type="match status" value="2"/>
</dbReference>
<keyword evidence="2 5" id="KW-0808">Transferase</keyword>
<organism evidence="5 6">
    <name type="scientific">Nitrosospira multiformis</name>
    <dbReference type="NCBI Taxonomy" id="1231"/>
    <lineage>
        <taxon>Bacteria</taxon>
        <taxon>Pseudomonadati</taxon>
        <taxon>Pseudomonadota</taxon>
        <taxon>Betaproteobacteria</taxon>
        <taxon>Nitrosomonadales</taxon>
        <taxon>Nitrosomonadaceae</taxon>
        <taxon>Nitrosospira</taxon>
    </lineage>
</organism>
<comment type="caution">
    <text evidence="5">The sequence shown here is derived from an EMBL/GenBank/DDBJ whole genome shotgun (WGS) entry which is preliminary data.</text>
</comment>
<dbReference type="InterPro" id="IPR055066">
    <property type="entry name" value="AASDHPPT_N"/>
</dbReference>
<evidence type="ECO:0000313" key="6">
    <source>
        <dbReference type="Proteomes" id="UP000183471"/>
    </source>
</evidence>
<evidence type="ECO:0000256" key="2">
    <source>
        <dbReference type="ARBA" id="ARBA00022679"/>
    </source>
</evidence>
<protein>
    <submittedName>
        <fullName evidence="5">4'-phosphopantetheinyl transferase</fullName>
    </submittedName>
</protein>
<dbReference type="InterPro" id="IPR037143">
    <property type="entry name" value="4-PPantetheinyl_Trfase_dom_sf"/>
</dbReference>